<comment type="subcellular location">
    <subcellularLocation>
        <location evidence="1">Nucleus</location>
    </subcellularLocation>
</comment>
<keyword evidence="3" id="KW-0678">Repressor</keyword>
<reference evidence="10 11" key="1">
    <citation type="submission" date="2019-05" db="EMBL/GenBank/DDBJ databases">
        <title>Another draft genome of Portunus trituberculatus and its Hox gene families provides insights of decapod evolution.</title>
        <authorList>
            <person name="Jeong J.-H."/>
            <person name="Song I."/>
            <person name="Kim S."/>
            <person name="Choi T."/>
            <person name="Kim D."/>
            <person name="Ryu S."/>
            <person name="Kim W."/>
        </authorList>
    </citation>
    <scope>NUCLEOTIDE SEQUENCE [LARGE SCALE GENOMIC DNA]</scope>
    <source>
        <tissue evidence="10">Muscle</tissue>
    </source>
</reference>
<proteinExistence type="predicted"/>
<evidence type="ECO:0000256" key="4">
    <source>
        <dbReference type="ARBA" id="ARBA00022553"/>
    </source>
</evidence>
<evidence type="ECO:0000256" key="7">
    <source>
        <dbReference type="ARBA" id="ARBA00023125"/>
    </source>
</evidence>
<evidence type="ECO:0000256" key="5">
    <source>
        <dbReference type="ARBA" id="ARBA00022853"/>
    </source>
</evidence>
<keyword evidence="8" id="KW-0804">Transcription</keyword>
<dbReference type="GO" id="GO:0006325">
    <property type="term" value="P:chromatin organization"/>
    <property type="evidence" value="ECO:0007669"/>
    <property type="project" value="UniProtKB-KW"/>
</dbReference>
<evidence type="ECO:0000256" key="9">
    <source>
        <dbReference type="ARBA" id="ARBA00023242"/>
    </source>
</evidence>
<evidence type="ECO:0000256" key="8">
    <source>
        <dbReference type="ARBA" id="ARBA00023163"/>
    </source>
</evidence>
<name>A0A5B7EQ55_PORTR</name>
<protein>
    <recommendedName>
        <fullName evidence="2">Menin</fullName>
    </recommendedName>
</protein>
<dbReference type="PANTHER" id="PTHR12693">
    <property type="entry name" value="MENIN"/>
    <property type="match status" value="1"/>
</dbReference>
<dbReference type="GO" id="GO:0045786">
    <property type="term" value="P:negative regulation of cell cycle"/>
    <property type="evidence" value="ECO:0007669"/>
    <property type="project" value="TreeGrafter"/>
</dbReference>
<dbReference type="EMBL" id="VSRR010003623">
    <property type="protein sequence ID" value="MPC36860.1"/>
    <property type="molecule type" value="Genomic_DNA"/>
</dbReference>
<evidence type="ECO:0000313" key="11">
    <source>
        <dbReference type="Proteomes" id="UP000324222"/>
    </source>
</evidence>
<dbReference type="OrthoDB" id="5962932at2759"/>
<dbReference type="AlphaFoldDB" id="A0A5B7EQ55"/>
<dbReference type="GO" id="GO:0008285">
    <property type="term" value="P:negative regulation of cell population proliferation"/>
    <property type="evidence" value="ECO:0007669"/>
    <property type="project" value="TreeGrafter"/>
</dbReference>
<keyword evidence="5" id="KW-0156">Chromatin regulator</keyword>
<organism evidence="10 11">
    <name type="scientific">Portunus trituberculatus</name>
    <name type="common">Swimming crab</name>
    <name type="synonym">Neptunus trituberculatus</name>
    <dbReference type="NCBI Taxonomy" id="210409"/>
    <lineage>
        <taxon>Eukaryota</taxon>
        <taxon>Metazoa</taxon>
        <taxon>Ecdysozoa</taxon>
        <taxon>Arthropoda</taxon>
        <taxon>Crustacea</taxon>
        <taxon>Multicrustacea</taxon>
        <taxon>Malacostraca</taxon>
        <taxon>Eumalacostraca</taxon>
        <taxon>Eucarida</taxon>
        <taxon>Decapoda</taxon>
        <taxon>Pleocyemata</taxon>
        <taxon>Brachyura</taxon>
        <taxon>Eubrachyura</taxon>
        <taxon>Portunoidea</taxon>
        <taxon>Portunidae</taxon>
        <taxon>Portuninae</taxon>
        <taxon>Portunus</taxon>
    </lineage>
</organism>
<accession>A0A5B7EQ55</accession>
<dbReference type="Proteomes" id="UP000324222">
    <property type="component" value="Unassembled WGS sequence"/>
</dbReference>
<gene>
    <name evidence="10" type="primary">Men1_1</name>
    <name evidence="10" type="ORF">E2C01_030327</name>
</gene>
<dbReference type="GO" id="GO:0003682">
    <property type="term" value="F:chromatin binding"/>
    <property type="evidence" value="ECO:0007669"/>
    <property type="project" value="TreeGrafter"/>
</dbReference>
<dbReference type="GO" id="GO:0006357">
    <property type="term" value="P:regulation of transcription by RNA polymerase II"/>
    <property type="evidence" value="ECO:0007669"/>
    <property type="project" value="TreeGrafter"/>
</dbReference>
<dbReference type="InterPro" id="IPR007747">
    <property type="entry name" value="Menin"/>
</dbReference>
<dbReference type="GO" id="GO:0000976">
    <property type="term" value="F:transcription cis-regulatory region binding"/>
    <property type="evidence" value="ECO:0007669"/>
    <property type="project" value="TreeGrafter"/>
</dbReference>
<evidence type="ECO:0000256" key="1">
    <source>
        <dbReference type="ARBA" id="ARBA00004123"/>
    </source>
</evidence>
<dbReference type="GO" id="GO:0000785">
    <property type="term" value="C:chromatin"/>
    <property type="evidence" value="ECO:0007669"/>
    <property type="project" value="TreeGrafter"/>
</dbReference>
<keyword evidence="4" id="KW-0597">Phosphoprotein</keyword>
<dbReference type="Pfam" id="PF05053">
    <property type="entry name" value="Menin"/>
    <property type="match status" value="1"/>
</dbReference>
<evidence type="ECO:0000256" key="3">
    <source>
        <dbReference type="ARBA" id="ARBA00022491"/>
    </source>
</evidence>
<evidence type="ECO:0000256" key="2">
    <source>
        <dbReference type="ARBA" id="ARBA00021162"/>
    </source>
</evidence>
<dbReference type="GO" id="GO:0000403">
    <property type="term" value="F:Y-form DNA binding"/>
    <property type="evidence" value="ECO:0007669"/>
    <property type="project" value="TreeGrafter"/>
</dbReference>
<keyword evidence="7" id="KW-0238">DNA-binding</keyword>
<evidence type="ECO:0000313" key="10">
    <source>
        <dbReference type="EMBL" id="MPC36860.1"/>
    </source>
</evidence>
<keyword evidence="9" id="KW-0539">Nucleus</keyword>
<dbReference type="GO" id="GO:0035097">
    <property type="term" value="C:histone methyltransferase complex"/>
    <property type="evidence" value="ECO:0007669"/>
    <property type="project" value="TreeGrafter"/>
</dbReference>
<keyword evidence="11" id="KW-1185">Reference proteome</keyword>
<dbReference type="PANTHER" id="PTHR12693:SF3">
    <property type="entry name" value="MENIN"/>
    <property type="match status" value="1"/>
</dbReference>
<evidence type="ECO:0000256" key="6">
    <source>
        <dbReference type="ARBA" id="ARBA00023015"/>
    </source>
</evidence>
<sequence>MWGSPNVLLQELDPSEMMHRWPPVRLASAKMRGLRDLLLADKLNSQAISLQLTAQSQGRGPAKGKKKKR</sequence>
<keyword evidence="6" id="KW-0805">Transcription regulation</keyword>
<comment type="caution">
    <text evidence="10">The sequence shown here is derived from an EMBL/GenBank/DDBJ whole genome shotgun (WGS) entry which is preliminary data.</text>
</comment>